<dbReference type="Gene3D" id="3.40.50.880">
    <property type="match status" value="1"/>
</dbReference>
<dbReference type="Pfam" id="PF12833">
    <property type="entry name" value="HTH_18"/>
    <property type="match status" value="1"/>
</dbReference>
<dbReference type="PROSITE" id="PS01124">
    <property type="entry name" value="HTH_ARAC_FAMILY_2"/>
    <property type="match status" value="1"/>
</dbReference>
<proteinExistence type="predicted"/>
<dbReference type="InterPro" id="IPR009057">
    <property type="entry name" value="Homeodomain-like_sf"/>
</dbReference>
<reference evidence="5" key="1">
    <citation type="journal article" date="2019" name="Int. J. Syst. Evol. Microbiol.">
        <title>The Global Catalogue of Microorganisms (GCM) 10K type strain sequencing project: providing services to taxonomists for standard genome sequencing and annotation.</title>
        <authorList>
            <consortium name="The Broad Institute Genomics Platform"/>
            <consortium name="The Broad Institute Genome Sequencing Center for Infectious Disease"/>
            <person name="Wu L."/>
            <person name="Ma J."/>
        </authorList>
    </citation>
    <scope>NUCLEOTIDE SEQUENCE [LARGE SCALE GENOMIC DNA]</scope>
    <source>
        <strain evidence="5">CGMCC 1.15342</strain>
    </source>
</reference>
<keyword evidence="5" id="KW-1185">Reference proteome</keyword>
<dbReference type="PANTHER" id="PTHR43130">
    <property type="entry name" value="ARAC-FAMILY TRANSCRIPTIONAL REGULATOR"/>
    <property type="match status" value="1"/>
</dbReference>
<dbReference type="InterPro" id="IPR002818">
    <property type="entry name" value="DJ-1/PfpI"/>
</dbReference>
<feature type="domain" description="HTH araC/xylS-type" evidence="3">
    <location>
        <begin position="224"/>
        <end position="322"/>
    </location>
</feature>
<evidence type="ECO:0000256" key="1">
    <source>
        <dbReference type="ARBA" id="ARBA00023015"/>
    </source>
</evidence>
<dbReference type="Proteomes" id="UP000597338">
    <property type="component" value="Unassembled WGS sequence"/>
</dbReference>
<evidence type="ECO:0000313" key="4">
    <source>
        <dbReference type="EMBL" id="GGC22075.1"/>
    </source>
</evidence>
<dbReference type="RefSeq" id="WP_188748587.1">
    <property type="nucleotide sequence ID" value="NZ_BMIK01000002.1"/>
</dbReference>
<dbReference type="InterPro" id="IPR029062">
    <property type="entry name" value="Class_I_gatase-like"/>
</dbReference>
<gene>
    <name evidence="4" type="ORF">GCM10011386_12550</name>
</gene>
<protein>
    <submittedName>
        <fullName evidence="4">AraC family transcriptional regulator</fullName>
    </submittedName>
</protein>
<dbReference type="SUPFAM" id="SSF46689">
    <property type="entry name" value="Homeodomain-like"/>
    <property type="match status" value="2"/>
</dbReference>
<evidence type="ECO:0000256" key="2">
    <source>
        <dbReference type="ARBA" id="ARBA00023163"/>
    </source>
</evidence>
<dbReference type="EMBL" id="BMIK01000002">
    <property type="protein sequence ID" value="GGC22075.1"/>
    <property type="molecule type" value="Genomic_DNA"/>
</dbReference>
<dbReference type="Gene3D" id="1.10.10.60">
    <property type="entry name" value="Homeodomain-like"/>
    <property type="match status" value="2"/>
</dbReference>
<evidence type="ECO:0000259" key="3">
    <source>
        <dbReference type="PROSITE" id="PS01124"/>
    </source>
</evidence>
<dbReference type="InterPro" id="IPR018060">
    <property type="entry name" value="HTH_AraC"/>
</dbReference>
<comment type="caution">
    <text evidence="4">The sequence shown here is derived from an EMBL/GenBank/DDBJ whole genome shotgun (WGS) entry which is preliminary data.</text>
</comment>
<dbReference type="PROSITE" id="PS51257">
    <property type="entry name" value="PROKAR_LIPOPROTEIN"/>
    <property type="match status" value="1"/>
</dbReference>
<dbReference type="Pfam" id="PF01965">
    <property type="entry name" value="DJ-1_PfpI"/>
    <property type="match status" value="1"/>
</dbReference>
<keyword evidence="2" id="KW-0804">Transcription</keyword>
<dbReference type="SUPFAM" id="SSF52317">
    <property type="entry name" value="Class I glutamine amidotransferase-like"/>
    <property type="match status" value="1"/>
</dbReference>
<evidence type="ECO:0000313" key="5">
    <source>
        <dbReference type="Proteomes" id="UP000597338"/>
    </source>
</evidence>
<dbReference type="InterPro" id="IPR052158">
    <property type="entry name" value="INH-QAR"/>
</dbReference>
<organism evidence="4 5">
    <name type="scientific">Parapedobacter defluvii</name>
    <dbReference type="NCBI Taxonomy" id="2045106"/>
    <lineage>
        <taxon>Bacteria</taxon>
        <taxon>Pseudomonadati</taxon>
        <taxon>Bacteroidota</taxon>
        <taxon>Sphingobacteriia</taxon>
        <taxon>Sphingobacteriales</taxon>
        <taxon>Sphingobacteriaceae</taxon>
        <taxon>Parapedobacter</taxon>
    </lineage>
</organism>
<dbReference type="SMART" id="SM00342">
    <property type="entry name" value="HTH_ARAC"/>
    <property type="match status" value="1"/>
</dbReference>
<name>A0ABQ1LED3_9SPHI</name>
<dbReference type="PANTHER" id="PTHR43130:SF3">
    <property type="entry name" value="HTH-TYPE TRANSCRIPTIONAL REGULATOR RV1931C"/>
    <property type="match status" value="1"/>
</dbReference>
<sequence length="340" mass="38584">MKHATILVPHVQTANSTIACIVGAYQLFTGANDYWQKRGENPLFKIETAGVANESAFINGLLTIKPQVNIASLKKTDLILIPSLTPEFQLALDGNIKLIDWIREQYQNGAEVASMCTGAFMLASSGLLDKRSCSIHWNSADRFRSLFPNVQLKTEKLITDENGIYTNGGGYSFLNLLLYLVEKYYDRETAIYCSKTFQVEIDRQTQSAFAIFTGQKSHGDEVVKKAQEYIEANFHEKISVADLSKRFAVGRRNFDRRFIKATGNTPLEYLQRVKIESAKKAFETTRKTVNEVMYEVGYSDEKAFREVFRKITGLSPLTYRNKYNKEAVPSAYEGEIPRNR</sequence>
<keyword evidence="1" id="KW-0805">Transcription regulation</keyword>
<accession>A0ABQ1LED3</accession>